<feature type="compositionally biased region" description="Basic and acidic residues" evidence="1">
    <location>
        <begin position="538"/>
        <end position="549"/>
    </location>
</feature>
<accession>A0A8S9RWP1</accession>
<proteinExistence type="predicted"/>
<feature type="compositionally biased region" description="Low complexity" evidence="1">
    <location>
        <begin position="449"/>
        <end position="459"/>
    </location>
</feature>
<gene>
    <name evidence="2" type="ORF">F2Q69_00030357</name>
</gene>
<name>A0A8S9RWP1_BRACR</name>
<dbReference type="Proteomes" id="UP000712600">
    <property type="component" value="Unassembled WGS sequence"/>
</dbReference>
<dbReference type="AlphaFoldDB" id="A0A8S9RWP1"/>
<evidence type="ECO:0000256" key="1">
    <source>
        <dbReference type="SAM" id="MobiDB-lite"/>
    </source>
</evidence>
<dbReference type="EMBL" id="QGKX02000088">
    <property type="protein sequence ID" value="KAF3585765.1"/>
    <property type="molecule type" value="Genomic_DNA"/>
</dbReference>
<protein>
    <recommendedName>
        <fullName evidence="4">Retrotransposon gag domain-containing protein</fullName>
    </recommendedName>
</protein>
<evidence type="ECO:0008006" key="4">
    <source>
        <dbReference type="Google" id="ProtNLM"/>
    </source>
</evidence>
<dbReference type="PANTHER" id="PTHR33240">
    <property type="entry name" value="OS08G0508500 PROTEIN"/>
    <property type="match status" value="1"/>
</dbReference>
<feature type="compositionally biased region" description="Basic residues" evidence="1">
    <location>
        <begin position="524"/>
        <end position="537"/>
    </location>
</feature>
<sequence>MAVSTWPDISHLSVSRLELINVLRQMGRQAKWPQKMKAPDSFRNPGFWCDFHQDHSHKMEDSFALKIEVNELLKKGHLREFLSEKAKSHLSMETTGKPPEAAPVSPRRHDRVIHIISGGLGISGISHAAAKKSTWNAKHSLEVAKPKRLLLGTDEISFTAKEQEKVLTPHHDALVISLTVANNLVKRILVDNGSSSNIIFQAAYKDLVLEESALTKRITPLIAFSGEVKQTAGETTLKGKTKVLEQLQSKPPAHHTEEPESPETSDPCQPLQKVARPQWHVHKIKMGMRHKAGMEVEYSIGTRYWPASERHNAKSKQVPVVAEGGVWVPKIKKELEPMCSLRRIGVITTSRNLQKEDRTPVQPRAHRGHYIPKNLRVPMRPQGPNTNTRVPIRSPDLEENLVFSHDLRVQSRSRKPQGSNYELWIDKGIFWFLYRPRDPVMIPGSRKGPLGSSTTSGSPDDLRVLTQPSGYKNNLRTPRVHIFARNLRVYIPSPGILLFSLRKERDHGLHSPTSIEKQAEGYPLKKKHAKHYYQKHAKQQEGVDKGEKL</sequence>
<evidence type="ECO:0000313" key="2">
    <source>
        <dbReference type="EMBL" id="KAF3585765.1"/>
    </source>
</evidence>
<feature type="region of interest" description="Disordered" evidence="1">
    <location>
        <begin position="509"/>
        <end position="549"/>
    </location>
</feature>
<feature type="region of interest" description="Disordered" evidence="1">
    <location>
        <begin position="444"/>
        <end position="470"/>
    </location>
</feature>
<comment type="caution">
    <text evidence="2">The sequence shown here is derived from an EMBL/GenBank/DDBJ whole genome shotgun (WGS) entry which is preliminary data.</text>
</comment>
<evidence type="ECO:0000313" key="3">
    <source>
        <dbReference type="Proteomes" id="UP000712600"/>
    </source>
</evidence>
<feature type="region of interest" description="Disordered" evidence="1">
    <location>
        <begin position="88"/>
        <end position="107"/>
    </location>
</feature>
<organism evidence="2 3">
    <name type="scientific">Brassica cretica</name>
    <name type="common">Mustard</name>
    <dbReference type="NCBI Taxonomy" id="69181"/>
    <lineage>
        <taxon>Eukaryota</taxon>
        <taxon>Viridiplantae</taxon>
        <taxon>Streptophyta</taxon>
        <taxon>Embryophyta</taxon>
        <taxon>Tracheophyta</taxon>
        <taxon>Spermatophyta</taxon>
        <taxon>Magnoliopsida</taxon>
        <taxon>eudicotyledons</taxon>
        <taxon>Gunneridae</taxon>
        <taxon>Pentapetalae</taxon>
        <taxon>rosids</taxon>
        <taxon>malvids</taxon>
        <taxon>Brassicales</taxon>
        <taxon>Brassicaceae</taxon>
        <taxon>Brassiceae</taxon>
        <taxon>Brassica</taxon>
    </lineage>
</organism>
<reference evidence="2" key="1">
    <citation type="submission" date="2019-12" db="EMBL/GenBank/DDBJ databases">
        <title>Genome sequencing and annotation of Brassica cretica.</title>
        <authorList>
            <person name="Studholme D.J."/>
            <person name="Sarris P."/>
        </authorList>
    </citation>
    <scope>NUCLEOTIDE SEQUENCE</scope>
    <source>
        <strain evidence="2">PFS-109/04</strain>
        <tissue evidence="2">Leaf</tissue>
    </source>
</reference>
<feature type="region of interest" description="Disordered" evidence="1">
    <location>
        <begin position="247"/>
        <end position="272"/>
    </location>
</feature>
<dbReference type="PANTHER" id="PTHR33240:SF8">
    <property type="entry name" value="OS03G0439900 PROTEIN"/>
    <property type="match status" value="1"/>
</dbReference>